<dbReference type="Pfam" id="PF01841">
    <property type="entry name" value="Transglut_core"/>
    <property type="match status" value="1"/>
</dbReference>
<dbReference type="SUPFAM" id="SSF54001">
    <property type="entry name" value="Cysteine proteinases"/>
    <property type="match status" value="1"/>
</dbReference>
<organism evidence="2 3">
    <name type="scientific">Paludibaculum fermentans</name>
    <dbReference type="NCBI Taxonomy" id="1473598"/>
    <lineage>
        <taxon>Bacteria</taxon>
        <taxon>Pseudomonadati</taxon>
        <taxon>Acidobacteriota</taxon>
        <taxon>Terriglobia</taxon>
        <taxon>Bryobacterales</taxon>
        <taxon>Bryobacteraceae</taxon>
        <taxon>Paludibaculum</taxon>
    </lineage>
</organism>
<dbReference type="AlphaFoldDB" id="A0A7S7NML9"/>
<dbReference type="PANTHER" id="PTHR33490:SF1">
    <property type="entry name" value="SLL1233 PROTEIN"/>
    <property type="match status" value="1"/>
</dbReference>
<keyword evidence="3" id="KW-1185">Reference proteome</keyword>
<dbReference type="KEGG" id="pfer:IRI77_27010"/>
<evidence type="ECO:0000259" key="1">
    <source>
        <dbReference type="SMART" id="SM00460"/>
    </source>
</evidence>
<dbReference type="InterPro" id="IPR038765">
    <property type="entry name" value="Papain-like_cys_pep_sf"/>
</dbReference>
<dbReference type="Proteomes" id="UP000593892">
    <property type="component" value="Chromosome"/>
</dbReference>
<evidence type="ECO:0000313" key="2">
    <source>
        <dbReference type="EMBL" id="QOY86427.1"/>
    </source>
</evidence>
<accession>A0A7S7NML9</accession>
<dbReference type="Pfam" id="PF08379">
    <property type="entry name" value="Bact_transglu_N"/>
    <property type="match status" value="1"/>
</dbReference>
<reference evidence="2 3" key="1">
    <citation type="submission" date="2020-10" db="EMBL/GenBank/DDBJ databases">
        <title>Complete genome sequence of Paludibaculum fermentans P105T, a facultatively anaerobic acidobacterium capable of dissimilatory Fe(III) reduction.</title>
        <authorList>
            <person name="Dedysh S.N."/>
            <person name="Beletsky A.V."/>
            <person name="Kulichevskaya I.S."/>
            <person name="Mardanov A.V."/>
            <person name="Ravin N.V."/>
        </authorList>
    </citation>
    <scope>NUCLEOTIDE SEQUENCE [LARGE SCALE GENOMIC DNA]</scope>
    <source>
        <strain evidence="2 3">P105</strain>
    </source>
</reference>
<dbReference type="RefSeq" id="WP_194448096.1">
    <property type="nucleotide sequence ID" value="NZ_CP063849.1"/>
</dbReference>
<dbReference type="Gene3D" id="3.10.620.30">
    <property type="match status" value="1"/>
</dbReference>
<protein>
    <submittedName>
        <fullName evidence="2">Transglutaminase family protein</fullName>
    </submittedName>
</protein>
<evidence type="ECO:0000313" key="3">
    <source>
        <dbReference type="Proteomes" id="UP000593892"/>
    </source>
</evidence>
<dbReference type="SMART" id="SM00460">
    <property type="entry name" value="TGc"/>
    <property type="match status" value="1"/>
</dbReference>
<sequence>MKISVEHSTVYRYDFPVCLQPHTLRLRPRTNSTQRLLAFEMQITPVPAGTTECLDQDGNLALNCWFDTTTESLTVITRFRIEMLRDNPFDFAVSEASLNLPLWYLEPLCTALASYRIDTHVSEPVKQYARQVAANAQWNSLAFLTALTQDLFLRSRHITRPDGAPWTSDFTLSAREGSCRDLAVLFCDICRVMGFAARFVSGYECAAAGGEDSYMHAWAEVYLPSAGWRGYDPSRGLVVSNAHVAVAAGFDSNLAAPISGLFSGGIASGMEASIQMHVDPDSTT</sequence>
<name>A0A7S7NML9_PALFE</name>
<dbReference type="PANTHER" id="PTHR33490">
    <property type="entry name" value="BLR5614 PROTEIN-RELATED"/>
    <property type="match status" value="1"/>
</dbReference>
<dbReference type="InterPro" id="IPR013589">
    <property type="entry name" value="Bac_transglu_N"/>
</dbReference>
<dbReference type="EMBL" id="CP063849">
    <property type="protein sequence ID" value="QOY86427.1"/>
    <property type="molecule type" value="Genomic_DNA"/>
</dbReference>
<feature type="domain" description="Transglutaminase-like" evidence="1">
    <location>
        <begin position="171"/>
        <end position="235"/>
    </location>
</feature>
<proteinExistence type="predicted"/>
<dbReference type="InterPro" id="IPR002931">
    <property type="entry name" value="Transglutaminase-like"/>
</dbReference>
<gene>
    <name evidence="2" type="ORF">IRI77_27010</name>
</gene>